<dbReference type="CDD" id="cd06145">
    <property type="entry name" value="REX1_like"/>
    <property type="match status" value="1"/>
</dbReference>
<dbReference type="PANTHER" id="PTHR12801:SF82">
    <property type="entry name" value="RNA EXONUCLEASE 5"/>
    <property type="match status" value="1"/>
</dbReference>
<dbReference type="AlphaFoldDB" id="A0A671TQJ6"/>
<feature type="chain" id="PRO_5025516200" evidence="4">
    <location>
        <begin position="16"/>
        <end position="299"/>
    </location>
</feature>
<reference evidence="6" key="2">
    <citation type="submission" date="2025-08" db="UniProtKB">
        <authorList>
            <consortium name="Ensembl"/>
        </authorList>
    </citation>
    <scope>IDENTIFICATION</scope>
</reference>
<evidence type="ECO:0000313" key="7">
    <source>
        <dbReference type="Proteomes" id="UP000472265"/>
    </source>
</evidence>
<keyword evidence="1" id="KW-0540">Nuclease</keyword>
<dbReference type="GO" id="GO:0004527">
    <property type="term" value="F:exonuclease activity"/>
    <property type="evidence" value="ECO:0007669"/>
    <property type="project" value="UniProtKB-KW"/>
</dbReference>
<dbReference type="GO" id="GO:0005634">
    <property type="term" value="C:nucleus"/>
    <property type="evidence" value="ECO:0007669"/>
    <property type="project" value="TreeGrafter"/>
</dbReference>
<reference evidence="6" key="3">
    <citation type="submission" date="2025-09" db="UniProtKB">
        <authorList>
            <consortium name="Ensembl"/>
        </authorList>
    </citation>
    <scope>IDENTIFICATION</scope>
</reference>
<protein>
    <submittedName>
        <fullName evidence="6">RNA exonuclease 5</fullName>
    </submittedName>
</protein>
<sequence length="299" mass="34451">MLTLFLFLYTTGMPGFEEFMCTNSADCVTDCSPMFGLDCEMCLTEKGNELARVSLVDSDGECVMDELVKPPNRIINYLTRFSGITAAMLKPVTTTLRDVQVKLRKLLPSDAVLVGHSINNDLLALKLIHPHVIDTSLLYRREFGQRFKLKVLAETVLGRQIQTEERMGHNPTEDAVAALELAQYFIKTGPPSFFFFFFFISMRHQYKNSTCHILVWTREIELVQKLLCLYVLRRFADVLHTRGRKVSYIGKRSDIALNLCNQQWYNTDKEVRHEECTLPPDLQLIKQFRLTRSPTKNIN</sequence>
<evidence type="ECO:0000256" key="1">
    <source>
        <dbReference type="ARBA" id="ARBA00022722"/>
    </source>
</evidence>
<dbReference type="InterPro" id="IPR036397">
    <property type="entry name" value="RNaseH_sf"/>
</dbReference>
<name>A0A671TQJ6_SPAAU</name>
<keyword evidence="4" id="KW-0732">Signal</keyword>
<dbReference type="InterPro" id="IPR013520">
    <property type="entry name" value="Ribonucl_H"/>
</dbReference>
<dbReference type="SUPFAM" id="SSF53098">
    <property type="entry name" value="Ribonuclease H-like"/>
    <property type="match status" value="1"/>
</dbReference>
<dbReference type="Gene3D" id="3.30.420.10">
    <property type="entry name" value="Ribonuclease H-like superfamily/Ribonuclease H"/>
    <property type="match status" value="1"/>
</dbReference>
<organism evidence="6 7">
    <name type="scientific">Sparus aurata</name>
    <name type="common">Gilthead sea bream</name>
    <dbReference type="NCBI Taxonomy" id="8175"/>
    <lineage>
        <taxon>Eukaryota</taxon>
        <taxon>Metazoa</taxon>
        <taxon>Chordata</taxon>
        <taxon>Craniata</taxon>
        <taxon>Vertebrata</taxon>
        <taxon>Euteleostomi</taxon>
        <taxon>Actinopterygii</taxon>
        <taxon>Neopterygii</taxon>
        <taxon>Teleostei</taxon>
        <taxon>Neoteleostei</taxon>
        <taxon>Acanthomorphata</taxon>
        <taxon>Eupercaria</taxon>
        <taxon>Spariformes</taxon>
        <taxon>Sparidae</taxon>
        <taxon>Sparus</taxon>
    </lineage>
</organism>
<feature type="signal peptide" evidence="4">
    <location>
        <begin position="1"/>
        <end position="15"/>
    </location>
</feature>
<keyword evidence="7" id="KW-1185">Reference proteome</keyword>
<keyword evidence="3" id="KW-0269">Exonuclease</keyword>
<reference evidence="6" key="1">
    <citation type="submission" date="2021-04" db="EMBL/GenBank/DDBJ databases">
        <authorList>
            <consortium name="Wellcome Sanger Institute Data Sharing"/>
        </authorList>
    </citation>
    <scope>NUCLEOTIDE SEQUENCE [LARGE SCALE GENOMIC DNA]</scope>
</reference>
<dbReference type="SMART" id="SM00479">
    <property type="entry name" value="EXOIII"/>
    <property type="match status" value="1"/>
</dbReference>
<evidence type="ECO:0000256" key="2">
    <source>
        <dbReference type="ARBA" id="ARBA00022801"/>
    </source>
</evidence>
<keyword evidence="2" id="KW-0378">Hydrolase</keyword>
<dbReference type="GO" id="GO:0003676">
    <property type="term" value="F:nucleic acid binding"/>
    <property type="evidence" value="ECO:0007669"/>
    <property type="project" value="InterPro"/>
</dbReference>
<dbReference type="InterPro" id="IPR012337">
    <property type="entry name" value="RNaseH-like_sf"/>
</dbReference>
<evidence type="ECO:0000259" key="5">
    <source>
        <dbReference type="SMART" id="SM00479"/>
    </source>
</evidence>
<dbReference type="Proteomes" id="UP000472265">
    <property type="component" value="Chromosome 1"/>
</dbReference>
<dbReference type="GeneTree" id="ENSGT00940000161162"/>
<evidence type="ECO:0000256" key="3">
    <source>
        <dbReference type="ARBA" id="ARBA00022839"/>
    </source>
</evidence>
<dbReference type="Ensembl" id="ENSSAUT00010004594.1">
    <property type="protein sequence ID" value="ENSSAUP00010004254.1"/>
    <property type="gene ID" value="ENSSAUG00010002207.1"/>
</dbReference>
<dbReference type="Pfam" id="PF00929">
    <property type="entry name" value="RNase_T"/>
    <property type="match status" value="1"/>
</dbReference>
<evidence type="ECO:0000256" key="4">
    <source>
        <dbReference type="SAM" id="SignalP"/>
    </source>
</evidence>
<feature type="domain" description="Exonuclease" evidence="5">
    <location>
        <begin position="33"/>
        <end position="191"/>
    </location>
</feature>
<dbReference type="FunFam" id="3.30.420.10:FF:000175">
    <property type="entry name" value="RNA exonuclease 5"/>
    <property type="match status" value="1"/>
</dbReference>
<dbReference type="PANTHER" id="PTHR12801">
    <property type="entry name" value="RNA EXONUCLEASE REXO1 / RECO3 FAMILY MEMBER-RELATED"/>
    <property type="match status" value="1"/>
</dbReference>
<accession>A0A671TQJ6</accession>
<proteinExistence type="predicted"/>
<evidence type="ECO:0000313" key="6">
    <source>
        <dbReference type="Ensembl" id="ENSSAUP00010004254.1"/>
    </source>
</evidence>
<gene>
    <name evidence="6" type="primary">REXO5</name>
</gene>
<dbReference type="InterPro" id="IPR034922">
    <property type="entry name" value="REX1-like_exo"/>
</dbReference>
<dbReference type="InterPro" id="IPR047021">
    <property type="entry name" value="REXO1/3/4-like"/>
</dbReference>